<keyword evidence="10 19" id="KW-0347">Helicase</keyword>
<evidence type="ECO:0000256" key="12">
    <source>
        <dbReference type="ARBA" id="ARBA00022895"/>
    </source>
</evidence>
<dbReference type="Pfam" id="PF03731">
    <property type="entry name" value="Ku_N"/>
    <property type="match status" value="1"/>
</dbReference>
<dbReference type="SUPFAM" id="SSF100939">
    <property type="entry name" value="SPOC domain-like"/>
    <property type="match status" value="1"/>
</dbReference>
<evidence type="ECO:0000256" key="6">
    <source>
        <dbReference type="ARBA" id="ARBA00022454"/>
    </source>
</evidence>
<dbReference type="InterPro" id="IPR027388">
    <property type="entry name" value="Ku70_bridge/pillars_dom_sf"/>
</dbReference>
<keyword evidence="14" id="KW-0233">DNA recombination</keyword>
<evidence type="ECO:0000256" key="7">
    <source>
        <dbReference type="ARBA" id="ARBA00022741"/>
    </source>
</evidence>
<keyword evidence="6" id="KW-0158">Chromosome</keyword>
<dbReference type="CDD" id="cd00788">
    <property type="entry name" value="KU70"/>
    <property type="match status" value="1"/>
</dbReference>
<evidence type="ECO:0000256" key="1">
    <source>
        <dbReference type="ARBA" id="ARBA00004123"/>
    </source>
</evidence>
<dbReference type="GO" id="GO:0003678">
    <property type="term" value="F:DNA helicase activity"/>
    <property type="evidence" value="ECO:0007669"/>
    <property type="project" value="UniProtKB-EC"/>
</dbReference>
<dbReference type="GO" id="GO:0005524">
    <property type="term" value="F:ATP binding"/>
    <property type="evidence" value="ECO:0007669"/>
    <property type="project" value="UniProtKB-KW"/>
</dbReference>
<dbReference type="SMART" id="SM00559">
    <property type="entry name" value="Ku78"/>
    <property type="match status" value="1"/>
</dbReference>
<evidence type="ECO:0000256" key="8">
    <source>
        <dbReference type="ARBA" id="ARBA00022763"/>
    </source>
</evidence>
<evidence type="ECO:0000313" key="20">
    <source>
        <dbReference type="Proteomes" id="UP001219933"/>
    </source>
</evidence>
<evidence type="ECO:0000256" key="17">
    <source>
        <dbReference type="ARBA" id="ARBA00031811"/>
    </source>
</evidence>
<dbReference type="Pfam" id="PF02735">
    <property type="entry name" value="Ku"/>
    <property type="match status" value="1"/>
</dbReference>
<dbReference type="GO" id="GO:0006310">
    <property type="term" value="P:DNA recombination"/>
    <property type="evidence" value="ECO:0007669"/>
    <property type="project" value="UniProtKB-KW"/>
</dbReference>
<dbReference type="GO" id="GO:0003690">
    <property type="term" value="F:double-stranded DNA binding"/>
    <property type="evidence" value="ECO:0007669"/>
    <property type="project" value="TreeGrafter"/>
</dbReference>
<dbReference type="FunFam" id="2.40.290.10:FF:000001">
    <property type="entry name" value="X-ray repair cross complementing 6"/>
    <property type="match status" value="1"/>
</dbReference>
<keyword evidence="7" id="KW-0547">Nucleotide-binding</keyword>
<dbReference type="PIRSF" id="PIRSF003033">
    <property type="entry name" value="Ku70"/>
    <property type="match status" value="1"/>
</dbReference>
<dbReference type="InterPro" id="IPR006165">
    <property type="entry name" value="Ku70"/>
</dbReference>
<dbReference type="SUPFAM" id="SSF53300">
    <property type="entry name" value="vWA-like"/>
    <property type="match status" value="1"/>
</dbReference>
<keyword evidence="16" id="KW-0539">Nucleus</keyword>
<gene>
    <name evidence="19" type="primary">KU70</name>
    <name evidence="19" type="ORF">MCUN1_003377</name>
</gene>
<dbReference type="Gene3D" id="3.40.50.410">
    <property type="entry name" value="von Willebrand factor, type A domain"/>
    <property type="match status" value="1"/>
</dbReference>
<dbReference type="Gene3D" id="4.10.970.10">
    <property type="entry name" value="Ku70, bridge and pillars"/>
    <property type="match status" value="1"/>
</dbReference>
<dbReference type="GO" id="GO:0000723">
    <property type="term" value="P:telomere maintenance"/>
    <property type="evidence" value="ECO:0007669"/>
    <property type="project" value="InterPro"/>
</dbReference>
<evidence type="ECO:0000313" key="19">
    <source>
        <dbReference type="EMBL" id="WFD36497.1"/>
    </source>
</evidence>
<accession>A0AAF0EXG4</accession>
<dbReference type="Pfam" id="PF03730">
    <property type="entry name" value="Ku_C"/>
    <property type="match status" value="1"/>
</dbReference>
<feature type="domain" description="Ku" evidence="18">
    <location>
        <begin position="328"/>
        <end position="478"/>
    </location>
</feature>
<dbReference type="PANTHER" id="PTHR12604">
    <property type="entry name" value="KU AUTOANTIGEN DNA HELICASE"/>
    <property type="match status" value="1"/>
</dbReference>
<dbReference type="AlphaFoldDB" id="A0AAF0EXG4"/>
<dbReference type="GO" id="GO:0042162">
    <property type="term" value="F:telomeric DNA binding"/>
    <property type="evidence" value="ECO:0007669"/>
    <property type="project" value="InterPro"/>
</dbReference>
<comment type="similarity">
    <text evidence="3">Belongs to the ku70 family.</text>
</comment>
<dbReference type="GO" id="GO:0003684">
    <property type="term" value="F:damaged DNA binding"/>
    <property type="evidence" value="ECO:0007669"/>
    <property type="project" value="InterPro"/>
</dbReference>
<evidence type="ECO:0000256" key="15">
    <source>
        <dbReference type="ARBA" id="ARBA00023204"/>
    </source>
</evidence>
<keyword evidence="20" id="KW-1185">Reference proteome</keyword>
<evidence type="ECO:0000256" key="10">
    <source>
        <dbReference type="ARBA" id="ARBA00022806"/>
    </source>
</evidence>
<dbReference type="GO" id="GO:0043564">
    <property type="term" value="C:Ku70:Ku80 complex"/>
    <property type="evidence" value="ECO:0007669"/>
    <property type="project" value="InterPro"/>
</dbReference>
<name>A0AAF0EXG4_9BASI</name>
<dbReference type="Gene3D" id="2.40.290.10">
    <property type="match status" value="1"/>
</dbReference>
<keyword evidence="11" id="KW-0067">ATP-binding</keyword>
<dbReference type="InterPro" id="IPR005160">
    <property type="entry name" value="Ku_C"/>
</dbReference>
<dbReference type="GO" id="GO:0000781">
    <property type="term" value="C:chromosome, telomeric region"/>
    <property type="evidence" value="ECO:0007669"/>
    <property type="project" value="UniProtKB-SubCell"/>
</dbReference>
<organism evidence="19 20">
    <name type="scientific">Malassezia cuniculi</name>
    <dbReference type="NCBI Taxonomy" id="948313"/>
    <lineage>
        <taxon>Eukaryota</taxon>
        <taxon>Fungi</taxon>
        <taxon>Dikarya</taxon>
        <taxon>Basidiomycota</taxon>
        <taxon>Ustilaginomycotina</taxon>
        <taxon>Malasseziomycetes</taxon>
        <taxon>Malasseziales</taxon>
        <taxon>Malasseziaceae</taxon>
        <taxon>Malassezia</taxon>
    </lineage>
</organism>
<dbReference type="EC" id="3.6.4.12" evidence="4"/>
<dbReference type="Proteomes" id="UP001219933">
    <property type="component" value="Chromosome 5"/>
</dbReference>
<comment type="subcellular location">
    <subcellularLocation>
        <location evidence="2">Chromosome</location>
        <location evidence="2">Telomere</location>
    </subcellularLocation>
    <subcellularLocation>
        <location evidence="1">Nucleus</location>
    </subcellularLocation>
</comment>
<keyword evidence="9" id="KW-0378">Hydrolase</keyword>
<protein>
    <recommendedName>
        <fullName evidence="5">ATP-dependent DNA helicase II subunit 1</fullName>
        <ecNumber evidence="4">3.6.4.12</ecNumber>
    </recommendedName>
    <alternativeName>
        <fullName evidence="17">ATP-dependent DNA helicase II subunit Ku70</fullName>
    </alternativeName>
</protein>
<keyword evidence="13" id="KW-0238">DNA-binding</keyword>
<dbReference type="InterPro" id="IPR005161">
    <property type="entry name" value="Ku_N"/>
</dbReference>
<keyword evidence="12" id="KW-0779">Telomere</keyword>
<keyword evidence="15" id="KW-0234">DNA repair</keyword>
<dbReference type="Gene3D" id="1.10.1600.10">
    <property type="match status" value="1"/>
</dbReference>
<proteinExistence type="inferred from homology"/>
<evidence type="ECO:0000256" key="13">
    <source>
        <dbReference type="ARBA" id="ARBA00023125"/>
    </source>
</evidence>
<dbReference type="EMBL" id="CP119881">
    <property type="protein sequence ID" value="WFD36497.1"/>
    <property type="molecule type" value="Genomic_DNA"/>
</dbReference>
<dbReference type="InterPro" id="IPR047087">
    <property type="entry name" value="KU70_core_dom"/>
</dbReference>
<evidence type="ECO:0000256" key="14">
    <source>
        <dbReference type="ARBA" id="ARBA00023172"/>
    </source>
</evidence>
<dbReference type="GO" id="GO:0016787">
    <property type="term" value="F:hydrolase activity"/>
    <property type="evidence" value="ECO:0007669"/>
    <property type="project" value="UniProtKB-KW"/>
</dbReference>
<evidence type="ECO:0000256" key="2">
    <source>
        <dbReference type="ARBA" id="ARBA00004574"/>
    </source>
</evidence>
<sequence>MDRDAHGESEPTVPWERHANRDIMLVAIDAGPTMRVNGNAPLLEALHATATLLEGKLVSSPYDHVGIVLWNTASSRMLSESKNGFQPHMVEYRQIKQVDVPDTYMLQELIRRAESSDPEVLERDYPAAKAQTSIEHVLSNALQLLTSAARAGSRRVFYMTNQDDPFPRAKEREQRACIAVVKDFFRRGVDIEPFFMSTGHAFAINAFYADIIGEYDDGIADETTAPWRLRVMQDQNMSKRRAWDAEPKFAELAQHGEGRAGLKNSIFDLNFDLGEVDDGHWVITVKGYALVADRGRDIPVRVSSFGREDPLDLDEIIAHQELFDDMTGQTLSKDEVQHLFLLGGTNGVSIPITEDELRDIKESGHVPGIALIGFDDVSRLRLVDNIKHACFLYPSDLRQAGSKCAFAALQRSMLAKDKYALCTFMPRKGVTPYYVAVIPQAEELDHEGNQLVPPGMNMIPLPYADDVRVKPVCEKVEPSSAQVEAAEALIRSYTRKEPFNPDVYTNPVMRYHYDALKAVAFERPAPTYTDTIVPDYATIAERSGLQIASWKSTFEGSHHTHIQVGGPKSERIVTR</sequence>
<dbReference type="GO" id="GO:0006303">
    <property type="term" value="P:double-strand break repair via nonhomologous end joining"/>
    <property type="evidence" value="ECO:0007669"/>
    <property type="project" value="InterPro"/>
</dbReference>
<dbReference type="InterPro" id="IPR006164">
    <property type="entry name" value="DNA_bd_Ku70/Ku80"/>
</dbReference>
<evidence type="ECO:0000256" key="11">
    <source>
        <dbReference type="ARBA" id="ARBA00022840"/>
    </source>
</evidence>
<evidence type="ECO:0000256" key="9">
    <source>
        <dbReference type="ARBA" id="ARBA00022801"/>
    </source>
</evidence>
<evidence type="ECO:0000259" key="18">
    <source>
        <dbReference type="SMART" id="SM00559"/>
    </source>
</evidence>
<evidence type="ECO:0000256" key="5">
    <source>
        <dbReference type="ARBA" id="ARBA00021796"/>
    </source>
</evidence>
<reference evidence="19" key="1">
    <citation type="submission" date="2023-03" db="EMBL/GenBank/DDBJ databases">
        <title>Mating type loci evolution in Malassezia.</title>
        <authorList>
            <person name="Coelho M.A."/>
        </authorList>
    </citation>
    <scope>NUCLEOTIDE SEQUENCE</scope>
    <source>
        <strain evidence="19">CBS 11721</strain>
    </source>
</reference>
<dbReference type="InterPro" id="IPR036465">
    <property type="entry name" value="vWFA_dom_sf"/>
</dbReference>
<evidence type="ECO:0000256" key="3">
    <source>
        <dbReference type="ARBA" id="ARBA00005240"/>
    </source>
</evidence>
<evidence type="ECO:0000256" key="16">
    <source>
        <dbReference type="ARBA" id="ARBA00023242"/>
    </source>
</evidence>
<evidence type="ECO:0000256" key="4">
    <source>
        <dbReference type="ARBA" id="ARBA00012551"/>
    </source>
</evidence>
<dbReference type="InterPro" id="IPR016194">
    <property type="entry name" value="SPOC-like_C_dom_sf"/>
</dbReference>
<keyword evidence="8" id="KW-0227">DNA damage</keyword>
<dbReference type="PANTHER" id="PTHR12604:SF2">
    <property type="entry name" value="X-RAY REPAIR CROSS-COMPLEMENTING PROTEIN 6"/>
    <property type="match status" value="1"/>
</dbReference>